<evidence type="ECO:0000256" key="2">
    <source>
        <dbReference type="SAM" id="Phobius"/>
    </source>
</evidence>
<dbReference type="Proteomes" id="UP000271624">
    <property type="component" value="Unassembled WGS sequence"/>
</dbReference>
<name>A0A433UUP4_9CYAN</name>
<evidence type="ECO:0000259" key="3">
    <source>
        <dbReference type="PROSITE" id="PS50125"/>
    </source>
</evidence>
<dbReference type="Pfam" id="PF00211">
    <property type="entry name" value="Guanylate_cyc"/>
    <property type="match status" value="1"/>
</dbReference>
<dbReference type="SMART" id="SM00044">
    <property type="entry name" value="CYCc"/>
    <property type="match status" value="1"/>
</dbReference>
<feature type="transmembrane region" description="Helical" evidence="2">
    <location>
        <begin position="49"/>
        <end position="66"/>
    </location>
</feature>
<dbReference type="EMBL" id="RSCL01000031">
    <property type="protein sequence ID" value="RUS97565.1"/>
    <property type="molecule type" value="Genomic_DNA"/>
</dbReference>
<dbReference type="RefSeq" id="WP_127086338.1">
    <property type="nucleotide sequence ID" value="NZ_RSCL01000031.1"/>
</dbReference>
<proteinExistence type="inferred from homology"/>
<keyword evidence="2" id="KW-1133">Transmembrane helix</keyword>
<dbReference type="SUPFAM" id="SSF55073">
    <property type="entry name" value="Nucleotide cyclase"/>
    <property type="match status" value="1"/>
</dbReference>
<reference evidence="4" key="2">
    <citation type="journal article" date="2019" name="Genome Biol. Evol.">
        <title>Day and night: Metabolic profiles and evolutionary relationships of six axenic non-marine cyanobacteria.</title>
        <authorList>
            <person name="Will S.E."/>
            <person name="Henke P."/>
            <person name="Boedeker C."/>
            <person name="Huang S."/>
            <person name="Brinkmann H."/>
            <person name="Rohde M."/>
            <person name="Jarek M."/>
            <person name="Friedl T."/>
            <person name="Seufert S."/>
            <person name="Schumacher M."/>
            <person name="Overmann J."/>
            <person name="Neumann-Schaal M."/>
            <person name="Petersen J."/>
        </authorList>
    </citation>
    <scope>NUCLEOTIDE SEQUENCE [LARGE SCALE GENOMIC DNA]</scope>
    <source>
        <strain evidence="4">PCC 7102</strain>
    </source>
</reference>
<feature type="domain" description="Guanylate cyclase" evidence="3">
    <location>
        <begin position="103"/>
        <end position="235"/>
    </location>
</feature>
<dbReference type="Gene3D" id="3.30.70.1230">
    <property type="entry name" value="Nucleotide cyclase"/>
    <property type="match status" value="1"/>
</dbReference>
<dbReference type="InterPro" id="IPR029787">
    <property type="entry name" value="Nucleotide_cyclase"/>
</dbReference>
<dbReference type="GO" id="GO:0009190">
    <property type="term" value="P:cyclic nucleotide biosynthetic process"/>
    <property type="evidence" value="ECO:0007669"/>
    <property type="project" value="InterPro"/>
</dbReference>
<keyword evidence="5" id="KW-1185">Reference proteome</keyword>
<dbReference type="InterPro" id="IPR050697">
    <property type="entry name" value="Adenylyl/Guanylyl_Cyclase_3/4"/>
</dbReference>
<accession>A0A433UUP4</accession>
<keyword evidence="2" id="KW-0472">Membrane</keyword>
<keyword evidence="2" id="KW-0812">Transmembrane</keyword>
<dbReference type="PROSITE" id="PS50125">
    <property type="entry name" value="GUANYLATE_CYCLASE_2"/>
    <property type="match status" value="1"/>
</dbReference>
<dbReference type="GO" id="GO:0004016">
    <property type="term" value="F:adenylate cyclase activity"/>
    <property type="evidence" value="ECO:0007669"/>
    <property type="project" value="UniProtKB-ARBA"/>
</dbReference>
<reference evidence="4" key="1">
    <citation type="submission" date="2018-12" db="EMBL/GenBank/DDBJ databases">
        <authorList>
            <person name="Will S."/>
            <person name="Neumann-Schaal M."/>
            <person name="Henke P."/>
        </authorList>
    </citation>
    <scope>NUCLEOTIDE SEQUENCE</scope>
    <source>
        <strain evidence="4">PCC 7102</strain>
    </source>
</reference>
<sequence>MFSSIQENNLRITAEITYTTILITMGGVSVASSYFAFICGYLSQVLPSILALYGGVIAVTTYAVHSNRRMRKTFRRYLTDEVVTTLLQTQEGLKLGGQKRIVTLLISDLRGFSALSEQLSLEQIVEIINLYFEVMTSIIHKYNGTINDLIGDGIFVMFGAPVEIANSEEQAVSCAIEMQLAMDDINKQLTILGFPSLAMGIGIHTGAVIAGNIGSQKYAKYTVMGSNVNLAARIEKYTAGGQILISADTLKSLKEIVRVDGEMQVQPKGIKEQITIYEIGGIGGKHNLYLPQKTKTFVGAGLNTECVFSEL</sequence>
<dbReference type="PANTHER" id="PTHR43081">
    <property type="entry name" value="ADENYLATE CYCLASE, TERMINAL-DIFFERENTIATION SPECIFIC-RELATED"/>
    <property type="match status" value="1"/>
</dbReference>
<comment type="caution">
    <text evidence="4">The sequence shown here is derived from an EMBL/GenBank/DDBJ whole genome shotgun (WGS) entry which is preliminary data.</text>
</comment>
<organism evidence="4 5">
    <name type="scientific">Dulcicalothrix desertica PCC 7102</name>
    <dbReference type="NCBI Taxonomy" id="232991"/>
    <lineage>
        <taxon>Bacteria</taxon>
        <taxon>Bacillati</taxon>
        <taxon>Cyanobacteriota</taxon>
        <taxon>Cyanophyceae</taxon>
        <taxon>Nostocales</taxon>
        <taxon>Calotrichaceae</taxon>
        <taxon>Dulcicalothrix</taxon>
    </lineage>
</organism>
<feature type="transmembrane region" description="Helical" evidence="2">
    <location>
        <begin position="21"/>
        <end position="43"/>
    </location>
</feature>
<dbReference type="InterPro" id="IPR001054">
    <property type="entry name" value="A/G_cyclase"/>
</dbReference>
<dbReference type="PANTHER" id="PTHR43081:SF1">
    <property type="entry name" value="ADENYLATE CYCLASE, TERMINAL-DIFFERENTIATION SPECIFIC"/>
    <property type="match status" value="1"/>
</dbReference>
<dbReference type="GO" id="GO:0035556">
    <property type="term" value="P:intracellular signal transduction"/>
    <property type="evidence" value="ECO:0007669"/>
    <property type="project" value="InterPro"/>
</dbReference>
<evidence type="ECO:0000256" key="1">
    <source>
        <dbReference type="ARBA" id="ARBA00005381"/>
    </source>
</evidence>
<comment type="similarity">
    <text evidence="1">Belongs to the adenylyl cyclase class-3 family.</text>
</comment>
<evidence type="ECO:0000313" key="4">
    <source>
        <dbReference type="EMBL" id="RUS97565.1"/>
    </source>
</evidence>
<gene>
    <name evidence="4" type="ORF">DSM106972_083020</name>
</gene>
<protein>
    <recommendedName>
        <fullName evidence="3">Guanylate cyclase domain-containing protein</fullName>
    </recommendedName>
</protein>
<dbReference type="AlphaFoldDB" id="A0A433UUP4"/>
<evidence type="ECO:0000313" key="5">
    <source>
        <dbReference type="Proteomes" id="UP000271624"/>
    </source>
</evidence>
<dbReference type="OrthoDB" id="337251at2"/>
<dbReference type="CDD" id="cd07302">
    <property type="entry name" value="CHD"/>
    <property type="match status" value="1"/>
</dbReference>